<feature type="domain" description="GST C-terminal" evidence="2">
    <location>
        <begin position="78"/>
        <end position="202"/>
    </location>
</feature>
<dbReference type="PROSITE" id="PS50405">
    <property type="entry name" value="GST_CTER"/>
    <property type="match status" value="1"/>
</dbReference>
<dbReference type="InterPro" id="IPR040079">
    <property type="entry name" value="Glutathione_S-Trfase"/>
</dbReference>
<dbReference type="RefSeq" id="WP_386718119.1">
    <property type="nucleotide sequence ID" value="NZ_JBHRSZ010000002.1"/>
</dbReference>
<dbReference type="SUPFAM" id="SSF52833">
    <property type="entry name" value="Thioredoxin-like"/>
    <property type="match status" value="1"/>
</dbReference>
<dbReference type="InterPro" id="IPR036282">
    <property type="entry name" value="Glutathione-S-Trfase_C_sf"/>
</dbReference>
<dbReference type="Gene3D" id="1.20.1050.10">
    <property type="match status" value="1"/>
</dbReference>
<dbReference type="CDD" id="cd03057">
    <property type="entry name" value="GST_N_Beta"/>
    <property type="match status" value="1"/>
</dbReference>
<dbReference type="EMBL" id="JBHRSZ010000002">
    <property type="protein sequence ID" value="MFC3150748.1"/>
    <property type="molecule type" value="Genomic_DNA"/>
</dbReference>
<proteinExistence type="predicted"/>
<dbReference type="Pfam" id="PF00043">
    <property type="entry name" value="GST_C"/>
    <property type="match status" value="1"/>
</dbReference>
<feature type="domain" description="GST N-terminal" evidence="1">
    <location>
        <begin position="1"/>
        <end position="74"/>
    </location>
</feature>
<dbReference type="Proteomes" id="UP001595476">
    <property type="component" value="Unassembled WGS sequence"/>
</dbReference>
<dbReference type="PANTHER" id="PTHR44051:SF8">
    <property type="entry name" value="GLUTATHIONE S-TRANSFERASE GSTA"/>
    <property type="match status" value="1"/>
</dbReference>
<name>A0ABV7HDK5_9GAMM</name>
<dbReference type="SFLD" id="SFLDS00019">
    <property type="entry name" value="Glutathione_Transferase_(cytos"/>
    <property type="match status" value="1"/>
</dbReference>
<gene>
    <name evidence="3" type="ORF">ACFOEK_06900</name>
</gene>
<dbReference type="InterPro" id="IPR010987">
    <property type="entry name" value="Glutathione-S-Trfase_C-like"/>
</dbReference>
<reference evidence="4" key="1">
    <citation type="journal article" date="2019" name="Int. J. Syst. Evol. Microbiol.">
        <title>The Global Catalogue of Microorganisms (GCM) 10K type strain sequencing project: providing services to taxonomists for standard genome sequencing and annotation.</title>
        <authorList>
            <consortium name="The Broad Institute Genomics Platform"/>
            <consortium name="The Broad Institute Genome Sequencing Center for Infectious Disease"/>
            <person name="Wu L."/>
            <person name="Ma J."/>
        </authorList>
    </citation>
    <scope>NUCLEOTIDE SEQUENCE [LARGE SCALE GENOMIC DNA]</scope>
    <source>
        <strain evidence="4">KCTC 52438</strain>
    </source>
</reference>
<evidence type="ECO:0000259" key="1">
    <source>
        <dbReference type="PROSITE" id="PS50404"/>
    </source>
</evidence>
<dbReference type="PANTHER" id="PTHR44051">
    <property type="entry name" value="GLUTATHIONE S-TRANSFERASE-RELATED"/>
    <property type="match status" value="1"/>
</dbReference>
<evidence type="ECO:0000313" key="4">
    <source>
        <dbReference type="Proteomes" id="UP001595476"/>
    </source>
</evidence>
<dbReference type="Pfam" id="PF13417">
    <property type="entry name" value="GST_N_3"/>
    <property type="match status" value="1"/>
</dbReference>
<dbReference type="InterPro" id="IPR036249">
    <property type="entry name" value="Thioredoxin-like_sf"/>
</dbReference>
<keyword evidence="4" id="KW-1185">Reference proteome</keyword>
<accession>A0ABV7HDK5</accession>
<dbReference type="PROSITE" id="PS50404">
    <property type="entry name" value="GST_NTER"/>
    <property type="match status" value="1"/>
</dbReference>
<protein>
    <submittedName>
        <fullName evidence="3">Glutathione S-transferase family protein</fullName>
    </submittedName>
</protein>
<dbReference type="InterPro" id="IPR004045">
    <property type="entry name" value="Glutathione_S-Trfase_N"/>
</dbReference>
<dbReference type="SUPFAM" id="SSF47616">
    <property type="entry name" value="GST C-terminal domain-like"/>
    <property type="match status" value="1"/>
</dbReference>
<sequence length="202" mass="22322">MYSLYFIPGACSLATQVILRELGQPVTLIHKDADDQFSTLNPVGNVPVLQDGEQTITEGVAILLHLLEKHSNTLIPAHGADRLKAIQEMLFANATMHPAYGRLFFIAQNIEDGEVKQAAFDQAANSINHLWQVVEHKLSNQAYLGGDHVSPADILLAVYARWGEFFPVSINIGANTKKMLERVWQRQTFQDALAAEDAKMAA</sequence>
<comment type="caution">
    <text evidence="3">The sequence shown here is derived from an EMBL/GenBank/DDBJ whole genome shotgun (WGS) entry which is preliminary data.</text>
</comment>
<dbReference type="Gene3D" id="3.40.30.10">
    <property type="entry name" value="Glutaredoxin"/>
    <property type="match status" value="1"/>
</dbReference>
<evidence type="ECO:0000259" key="2">
    <source>
        <dbReference type="PROSITE" id="PS50405"/>
    </source>
</evidence>
<organism evidence="3 4">
    <name type="scientific">Litoribrevibacter euphylliae</name>
    <dbReference type="NCBI Taxonomy" id="1834034"/>
    <lineage>
        <taxon>Bacteria</taxon>
        <taxon>Pseudomonadati</taxon>
        <taxon>Pseudomonadota</taxon>
        <taxon>Gammaproteobacteria</taxon>
        <taxon>Oceanospirillales</taxon>
        <taxon>Oceanospirillaceae</taxon>
        <taxon>Litoribrevibacter</taxon>
    </lineage>
</organism>
<dbReference type="InterPro" id="IPR004046">
    <property type="entry name" value="GST_C"/>
</dbReference>
<dbReference type="SFLD" id="SFLDG00358">
    <property type="entry name" value="Main_(cytGST)"/>
    <property type="match status" value="1"/>
</dbReference>
<evidence type="ECO:0000313" key="3">
    <source>
        <dbReference type="EMBL" id="MFC3150748.1"/>
    </source>
</evidence>